<dbReference type="Pfam" id="PF07835">
    <property type="entry name" value="COX4_pro_2"/>
    <property type="match status" value="1"/>
</dbReference>
<dbReference type="Proteomes" id="UP000474802">
    <property type="component" value="Unassembled WGS sequence"/>
</dbReference>
<dbReference type="EMBL" id="JAALFG010000006">
    <property type="protein sequence ID" value="NGP19328.1"/>
    <property type="molecule type" value="Genomic_DNA"/>
</dbReference>
<reference evidence="3 4" key="1">
    <citation type="submission" date="2020-02" db="EMBL/GenBank/DDBJ databases">
        <authorList>
            <person name="Khan S.A."/>
            <person name="Jeon C.O."/>
            <person name="Chun B.H."/>
        </authorList>
    </citation>
    <scope>NUCLEOTIDE SEQUENCE [LARGE SCALE GENOMIC DNA]</scope>
    <source>
        <strain evidence="3 4">H239</strain>
    </source>
</reference>
<reference evidence="3 4" key="2">
    <citation type="submission" date="2020-03" db="EMBL/GenBank/DDBJ databases">
        <title>Devosia chinhatensis sp. nov., isolated from a hexachlorocyclohexane (HCH) dump site in India.</title>
        <authorList>
            <person name="Kumar M."/>
            <person name="Lal R."/>
        </authorList>
    </citation>
    <scope>NUCLEOTIDE SEQUENCE [LARGE SCALE GENOMIC DNA]</scope>
    <source>
        <strain evidence="3 4">H239</strain>
    </source>
</reference>
<dbReference type="InterPro" id="IPR012422">
    <property type="entry name" value="Cyt_c_oxidase_su4_bac-aa3"/>
</dbReference>
<accession>A0A6M1SQ23</accession>
<keyword evidence="1" id="KW-1133">Transmembrane helix</keyword>
<keyword evidence="4" id="KW-1185">Reference proteome</keyword>
<evidence type="ECO:0000313" key="4">
    <source>
        <dbReference type="Proteomes" id="UP000474802"/>
    </source>
</evidence>
<dbReference type="AlphaFoldDB" id="A0A6M1SQ23"/>
<dbReference type="Gene3D" id="1.20.5.160">
    <property type="entry name" value="Bacterial aa3 type cytochrome c oxidase subunit IV"/>
    <property type="match status" value="1"/>
</dbReference>
<dbReference type="SUPFAM" id="SSF81469">
    <property type="entry name" value="Bacterial aa3 type cytochrome c oxidase subunit IV"/>
    <property type="match status" value="1"/>
</dbReference>
<comment type="caution">
    <text evidence="3">The sequence shown here is derived from an EMBL/GenBank/DDBJ whole genome shotgun (WGS) entry which is preliminary data.</text>
</comment>
<keyword evidence="1" id="KW-0812">Transmembrane</keyword>
<dbReference type="InterPro" id="IPR036596">
    <property type="entry name" value="Cyt-C_aa3_sf"/>
</dbReference>
<gene>
    <name evidence="3" type="ORF">G5575_18295</name>
</gene>
<evidence type="ECO:0000256" key="1">
    <source>
        <dbReference type="SAM" id="Phobius"/>
    </source>
</evidence>
<proteinExistence type="predicted"/>
<feature type="domain" description="Cytochrome c oxidase subunit IV bacterial aa3 type" evidence="2">
    <location>
        <begin position="19"/>
        <end position="52"/>
    </location>
</feature>
<evidence type="ECO:0000259" key="2">
    <source>
        <dbReference type="Pfam" id="PF07835"/>
    </source>
</evidence>
<name>A0A6M1SQ23_9HYPH</name>
<organism evidence="3 4">
    <name type="scientific">Devosia aurantiaca</name>
    <dbReference type="NCBI Taxonomy" id="2714858"/>
    <lineage>
        <taxon>Bacteria</taxon>
        <taxon>Pseudomonadati</taxon>
        <taxon>Pseudomonadota</taxon>
        <taxon>Alphaproteobacteria</taxon>
        <taxon>Hyphomicrobiales</taxon>
        <taxon>Devosiaceae</taxon>
        <taxon>Devosia</taxon>
    </lineage>
</organism>
<evidence type="ECO:0000313" key="3">
    <source>
        <dbReference type="EMBL" id="NGP19328.1"/>
    </source>
</evidence>
<protein>
    <submittedName>
        <fullName evidence="3">Aa3-type cytochrome c oxidase subunit IV</fullName>
    </submittedName>
</protein>
<dbReference type="RefSeq" id="WP_164535585.1">
    <property type="nucleotide sequence ID" value="NZ_JAALFG010000006.1"/>
</dbReference>
<keyword evidence="1" id="KW-0472">Membrane</keyword>
<feature type="transmembrane region" description="Helical" evidence="1">
    <location>
        <begin position="37"/>
        <end position="53"/>
    </location>
</feature>
<sequence>MATQHPTDPHPAPVQESYMDYAQHEKTYSGFVTGVKWTVYGLAAFMVVLYFIIQP</sequence>